<evidence type="ECO:0000313" key="5">
    <source>
        <dbReference type="Proteomes" id="UP001154312"/>
    </source>
</evidence>
<evidence type="ECO:0000313" key="4">
    <source>
        <dbReference type="EMBL" id="MDF9409507.1"/>
    </source>
</evidence>
<accession>A0A9X4JWK0</accession>
<dbReference type="AlphaFoldDB" id="A0A9X4JWK0"/>
<dbReference type="Pfam" id="PF12696">
    <property type="entry name" value="TraG-D_C"/>
    <property type="match status" value="1"/>
</dbReference>
<feature type="compositionally biased region" description="Basic and acidic residues" evidence="1">
    <location>
        <begin position="604"/>
        <end position="613"/>
    </location>
</feature>
<reference evidence="4" key="1">
    <citation type="submission" date="2022-02" db="EMBL/GenBank/DDBJ databases">
        <authorList>
            <person name="Leng L."/>
        </authorList>
    </citation>
    <scope>NUCLEOTIDE SEQUENCE</scope>
    <source>
        <strain evidence="4">JI</strain>
    </source>
</reference>
<dbReference type="RefSeq" id="WP_277444978.1">
    <property type="nucleotide sequence ID" value="NZ_JAKOAV010000032.1"/>
</dbReference>
<dbReference type="InterPro" id="IPR032689">
    <property type="entry name" value="TraG-D_C"/>
</dbReference>
<dbReference type="CDD" id="cd01127">
    <property type="entry name" value="TrwB_TraG_TraD_VirD4"/>
    <property type="match status" value="1"/>
</dbReference>
<dbReference type="SUPFAM" id="SSF52540">
    <property type="entry name" value="P-loop containing nucleoside triphosphate hydrolases"/>
    <property type="match status" value="1"/>
</dbReference>
<dbReference type="InterPro" id="IPR027417">
    <property type="entry name" value="P-loop_NTPase"/>
</dbReference>
<dbReference type="PANTHER" id="PTHR30121">
    <property type="entry name" value="UNCHARACTERIZED PROTEIN YJGR-RELATED"/>
    <property type="match status" value="1"/>
</dbReference>
<name>A0A9X4JWK0_9FIRM</name>
<organism evidence="4 5">
    <name type="scientific">Pelotomaculum isophthalicicum JI</name>
    <dbReference type="NCBI Taxonomy" id="947010"/>
    <lineage>
        <taxon>Bacteria</taxon>
        <taxon>Bacillati</taxon>
        <taxon>Bacillota</taxon>
        <taxon>Clostridia</taxon>
        <taxon>Eubacteriales</taxon>
        <taxon>Desulfotomaculaceae</taxon>
        <taxon>Pelotomaculum</taxon>
    </lineage>
</organism>
<dbReference type="InterPro" id="IPR051162">
    <property type="entry name" value="T4SS_component"/>
</dbReference>
<dbReference type="EMBL" id="JAKOAV010000032">
    <property type="protein sequence ID" value="MDF9409507.1"/>
    <property type="molecule type" value="Genomic_DNA"/>
</dbReference>
<keyword evidence="2" id="KW-0472">Membrane</keyword>
<feature type="compositionally biased region" description="Low complexity" evidence="1">
    <location>
        <begin position="614"/>
        <end position="628"/>
    </location>
</feature>
<proteinExistence type="predicted"/>
<dbReference type="InterPro" id="IPR003688">
    <property type="entry name" value="TraG/VirD4"/>
</dbReference>
<feature type="domain" description="TraD/TraG TraM recognition site" evidence="3">
    <location>
        <begin position="422"/>
        <end position="542"/>
    </location>
</feature>
<keyword evidence="2" id="KW-1133">Transmembrane helix</keyword>
<gene>
    <name evidence="4" type="ORF">L7E55_14270</name>
</gene>
<evidence type="ECO:0000256" key="1">
    <source>
        <dbReference type="SAM" id="MobiDB-lite"/>
    </source>
</evidence>
<feature type="transmembrane region" description="Helical" evidence="2">
    <location>
        <begin position="49"/>
        <end position="72"/>
    </location>
</feature>
<keyword evidence="2" id="KW-0812">Transmembrane</keyword>
<evidence type="ECO:0000256" key="2">
    <source>
        <dbReference type="SAM" id="Phobius"/>
    </source>
</evidence>
<dbReference type="Gene3D" id="3.40.50.300">
    <property type="entry name" value="P-loop containing nucleotide triphosphate hydrolases"/>
    <property type="match status" value="2"/>
</dbReference>
<dbReference type="GO" id="GO:0016020">
    <property type="term" value="C:membrane"/>
    <property type="evidence" value="ECO:0007669"/>
    <property type="project" value="InterPro"/>
</dbReference>
<sequence length="640" mass="70992">MFKDLWSKFAKTILSAFDRQKSRFGNSKAGTIVAEYLAKDIKLIPVLKWAGIGAAAFIVDATILGALAGGIVKSFSSVALTIKGLPPSDLVGPGWYLTHPFKISWVFLRHMFGAPINITNVFNTWVGLNIIGGLAIAASIIYGKYARNKHDRDIQKIKFVKVNYDIEKEIKKTPAGQIFLGLNDMRRPIYLPVNKLAEHIHVLGGAGTGKTSFAIIPLCVQAIRYGLSVVAVDFKGDLQAIQLLAREAQKAGKKFYYFSLHPTIKSNSYNPLNSGTSLSKVERVLTALELVFQGAAKYYTYCQQAIFIPILRYFETRGIKCSMRDIREILRDPELVKEITREVMTLSQVQGLTAALTPFADLKRINDIEPDIDLAEIMKNGDVVYFDLRSAEAPEFAASIGKMLAMDLQAQAALRTQQDRLVVVAIDEFQNMACNAFKNIIAKVRSANYAMVLANQALGDLKSVSEDFLNTVATNTATKIVFNVEDPADADYFARKTGQVVVDSHGQSSSRDAIHPLVTRTRTESSQEYDKHFIHANVFLKLPFSKSVIFQRGQLASLGNHVHLISKAEKDRLELEPYPKPVSGIKHGVKTASGEIRRLKMIIIERKKQEKQDQNQAQGQPRQQPGQGENAGVETEDIAM</sequence>
<dbReference type="PANTHER" id="PTHR30121:SF6">
    <property type="entry name" value="SLR6007 PROTEIN"/>
    <property type="match status" value="1"/>
</dbReference>
<dbReference type="Pfam" id="PF02534">
    <property type="entry name" value="T4SS-DNA_transf"/>
    <property type="match status" value="1"/>
</dbReference>
<keyword evidence="5" id="KW-1185">Reference proteome</keyword>
<comment type="caution">
    <text evidence="4">The sequence shown here is derived from an EMBL/GenBank/DDBJ whole genome shotgun (WGS) entry which is preliminary data.</text>
</comment>
<evidence type="ECO:0000259" key="3">
    <source>
        <dbReference type="Pfam" id="PF12696"/>
    </source>
</evidence>
<feature type="transmembrane region" description="Helical" evidence="2">
    <location>
        <begin position="122"/>
        <end position="142"/>
    </location>
</feature>
<dbReference type="Proteomes" id="UP001154312">
    <property type="component" value="Unassembled WGS sequence"/>
</dbReference>
<protein>
    <submittedName>
        <fullName evidence="4">Type IV secretory system conjugative DNA transfer family protein</fullName>
    </submittedName>
</protein>
<feature type="region of interest" description="Disordered" evidence="1">
    <location>
        <begin position="604"/>
        <end position="640"/>
    </location>
</feature>